<evidence type="ECO:0008006" key="4">
    <source>
        <dbReference type="Google" id="ProtNLM"/>
    </source>
</evidence>
<dbReference type="VEuPathDB" id="FungiDB:PNEJI1_001426"/>
<name>L0PF88_PNEJI</name>
<dbReference type="AlphaFoldDB" id="L0PF88"/>
<evidence type="ECO:0000313" key="2">
    <source>
        <dbReference type="EMBL" id="CCJ31033.1"/>
    </source>
</evidence>
<sequence length="75" mass="8657">MFLLVKVVLCLGLVVKSDKTYKMYICIWICDIILNTGTNMGSKKCEVRQRSIGIECIFIIMQSIMTKLTLFMSRE</sequence>
<feature type="chain" id="PRO_5003947460" description="Secreted protein" evidence="1">
    <location>
        <begin position="18"/>
        <end position="75"/>
    </location>
</feature>
<dbReference type="EMBL" id="CAKM01000276">
    <property type="protein sequence ID" value="CCJ31033.1"/>
    <property type="molecule type" value="Genomic_DNA"/>
</dbReference>
<accession>L0PF88</accession>
<protein>
    <recommendedName>
        <fullName evidence="4">Secreted protein</fullName>
    </recommendedName>
</protein>
<feature type="signal peptide" evidence="1">
    <location>
        <begin position="1"/>
        <end position="17"/>
    </location>
</feature>
<gene>
    <name evidence="2" type="ORF">PNEJI1_001426</name>
</gene>
<evidence type="ECO:0000313" key="3">
    <source>
        <dbReference type="Proteomes" id="UP000010422"/>
    </source>
</evidence>
<proteinExistence type="predicted"/>
<reference evidence="2 3" key="1">
    <citation type="journal article" date="2012" name="MBio">
        <title>De novo assembly of the Pneumocystis jirovecii genome from a single bronchoalveolar lavage fluid specimen from a patient.</title>
        <authorList>
            <person name="Cisse O.H."/>
            <person name="Pagni M."/>
            <person name="Hauser P.M."/>
        </authorList>
    </citation>
    <scope>NUCLEOTIDE SEQUENCE [LARGE SCALE GENOMIC DNA]</scope>
    <source>
        <strain evidence="2 3">SE8</strain>
    </source>
</reference>
<comment type="caution">
    <text evidence="2">The sequence shown here is derived from an EMBL/GenBank/DDBJ whole genome shotgun (WGS) entry which is preliminary data.</text>
</comment>
<evidence type="ECO:0000256" key="1">
    <source>
        <dbReference type="SAM" id="SignalP"/>
    </source>
</evidence>
<keyword evidence="1" id="KW-0732">Signal</keyword>
<dbReference type="InParanoid" id="L0PF88"/>
<dbReference type="Proteomes" id="UP000010422">
    <property type="component" value="Unassembled WGS sequence"/>
</dbReference>
<organism evidence="3">
    <name type="scientific">Pneumocystis jirovecii</name>
    <name type="common">Human pneumocystis pneumonia agent</name>
    <dbReference type="NCBI Taxonomy" id="42068"/>
    <lineage>
        <taxon>Eukaryota</taxon>
        <taxon>Fungi</taxon>
        <taxon>Dikarya</taxon>
        <taxon>Ascomycota</taxon>
        <taxon>Taphrinomycotina</taxon>
        <taxon>Pneumocystomycetes</taxon>
        <taxon>Pneumocystaceae</taxon>
        <taxon>Pneumocystis</taxon>
    </lineage>
</organism>